<comment type="similarity">
    <text evidence="1">Belongs to the ROK (NagC/XylR) family.</text>
</comment>
<name>A0A7W9L8X7_9ACTN</name>
<sequence length="274" mass="28415">MSSRDAGPAARHRLAVDIGGTTWAAGVLERGSLRVVGEGPTGHRHPRELADLRETVRSWAAAAGPEATVGVSFPGATDGSGVVTAWPNRPDWTGSRLSSVLGLDDRAHLDIIDDGAAAIRGEMSLGAARDVRDLLVLTLGTGMGGGFLLDSGVRNGLPGDARTLGHIRALASSRACSCGRRGCLQTALAALPADDVLLERGTAAWPDGEGCLNVLADLARVLGIRRILATGGLLRRTAVRRFVRGGFAARGLECVVPERPERSSLLGALVRGTS</sequence>
<dbReference type="AlphaFoldDB" id="A0A7W9L8X7"/>
<dbReference type="SUPFAM" id="SSF53067">
    <property type="entry name" value="Actin-like ATPase domain"/>
    <property type="match status" value="1"/>
</dbReference>
<organism evidence="2 3">
    <name type="scientific">Nonomuraea jabiensis</name>
    <dbReference type="NCBI Taxonomy" id="882448"/>
    <lineage>
        <taxon>Bacteria</taxon>
        <taxon>Bacillati</taxon>
        <taxon>Actinomycetota</taxon>
        <taxon>Actinomycetes</taxon>
        <taxon>Streptosporangiales</taxon>
        <taxon>Streptosporangiaceae</taxon>
        <taxon>Nonomuraea</taxon>
    </lineage>
</organism>
<keyword evidence="3" id="KW-1185">Reference proteome</keyword>
<dbReference type="InterPro" id="IPR000600">
    <property type="entry name" value="ROK"/>
</dbReference>
<dbReference type="Proteomes" id="UP000579153">
    <property type="component" value="Unassembled WGS sequence"/>
</dbReference>
<accession>A0A7W9L8X7</accession>
<dbReference type="Gene3D" id="3.30.420.40">
    <property type="match status" value="2"/>
</dbReference>
<dbReference type="EMBL" id="JACHMB010000001">
    <property type="protein sequence ID" value="MBB5774971.1"/>
    <property type="molecule type" value="Genomic_DNA"/>
</dbReference>
<proteinExistence type="inferred from homology"/>
<evidence type="ECO:0000256" key="1">
    <source>
        <dbReference type="ARBA" id="ARBA00006479"/>
    </source>
</evidence>
<protein>
    <recommendedName>
        <fullName evidence="4">ROK family protein</fullName>
    </recommendedName>
</protein>
<dbReference type="Pfam" id="PF00480">
    <property type="entry name" value="ROK"/>
    <property type="match status" value="1"/>
</dbReference>
<dbReference type="RefSeq" id="WP_185068741.1">
    <property type="nucleotide sequence ID" value="NZ_JACHMB010000001.1"/>
</dbReference>
<dbReference type="PANTHER" id="PTHR18964">
    <property type="entry name" value="ROK (REPRESSOR, ORF, KINASE) FAMILY"/>
    <property type="match status" value="1"/>
</dbReference>
<dbReference type="PANTHER" id="PTHR18964:SF149">
    <property type="entry name" value="BIFUNCTIONAL UDP-N-ACETYLGLUCOSAMINE 2-EPIMERASE_N-ACETYLMANNOSAMINE KINASE"/>
    <property type="match status" value="1"/>
</dbReference>
<dbReference type="InterPro" id="IPR043129">
    <property type="entry name" value="ATPase_NBD"/>
</dbReference>
<gene>
    <name evidence="2" type="ORF">HD596_001727</name>
</gene>
<reference evidence="2 3" key="1">
    <citation type="submission" date="2020-08" db="EMBL/GenBank/DDBJ databases">
        <title>Sequencing the genomes of 1000 actinobacteria strains.</title>
        <authorList>
            <person name="Klenk H.-P."/>
        </authorList>
    </citation>
    <scope>NUCLEOTIDE SEQUENCE [LARGE SCALE GENOMIC DNA]</scope>
    <source>
        <strain evidence="2 3">DSM 45507</strain>
    </source>
</reference>
<evidence type="ECO:0008006" key="4">
    <source>
        <dbReference type="Google" id="ProtNLM"/>
    </source>
</evidence>
<evidence type="ECO:0000313" key="2">
    <source>
        <dbReference type="EMBL" id="MBB5774971.1"/>
    </source>
</evidence>
<evidence type="ECO:0000313" key="3">
    <source>
        <dbReference type="Proteomes" id="UP000579153"/>
    </source>
</evidence>
<comment type="caution">
    <text evidence="2">The sequence shown here is derived from an EMBL/GenBank/DDBJ whole genome shotgun (WGS) entry which is preliminary data.</text>
</comment>